<dbReference type="PANTHER" id="PTHR43280:SF2">
    <property type="entry name" value="HTH-TYPE TRANSCRIPTIONAL REGULATOR EXSA"/>
    <property type="match status" value="1"/>
</dbReference>
<evidence type="ECO:0000256" key="1">
    <source>
        <dbReference type="ARBA" id="ARBA00023015"/>
    </source>
</evidence>
<evidence type="ECO:0000256" key="2">
    <source>
        <dbReference type="ARBA" id="ARBA00023125"/>
    </source>
</evidence>
<keyword evidence="3" id="KW-0804">Transcription</keyword>
<protein>
    <submittedName>
        <fullName evidence="5">Transcriptional regulator, AraC family</fullName>
    </submittedName>
</protein>
<dbReference type="InterPro" id="IPR046532">
    <property type="entry name" value="DUF6597"/>
</dbReference>
<proteinExistence type="predicted"/>
<dbReference type="EMBL" id="CP001739">
    <property type="protein sequence ID" value="ACZ06935.1"/>
    <property type="molecule type" value="Genomic_DNA"/>
</dbReference>
<dbReference type="STRING" id="526218.Sterm_0047"/>
<keyword evidence="6" id="KW-1185">Reference proteome</keyword>
<dbReference type="Pfam" id="PF12833">
    <property type="entry name" value="HTH_18"/>
    <property type="match status" value="1"/>
</dbReference>
<evidence type="ECO:0000259" key="4">
    <source>
        <dbReference type="PROSITE" id="PS01124"/>
    </source>
</evidence>
<evidence type="ECO:0000313" key="5">
    <source>
        <dbReference type="EMBL" id="ACZ06935.1"/>
    </source>
</evidence>
<dbReference type="RefSeq" id="WP_012859535.1">
    <property type="nucleotide sequence ID" value="NC_013517.1"/>
</dbReference>
<dbReference type="SMART" id="SM00342">
    <property type="entry name" value="HTH_ARAC"/>
    <property type="match status" value="1"/>
</dbReference>
<dbReference type="AlphaFoldDB" id="D1AJM8"/>
<dbReference type="KEGG" id="str:Sterm_0047"/>
<dbReference type="Gene3D" id="1.10.10.60">
    <property type="entry name" value="Homeodomain-like"/>
    <property type="match status" value="1"/>
</dbReference>
<dbReference type="PROSITE" id="PS01124">
    <property type="entry name" value="HTH_ARAC_FAMILY_2"/>
    <property type="match status" value="1"/>
</dbReference>
<keyword evidence="1" id="KW-0805">Transcription regulation</keyword>
<dbReference type="GO" id="GO:0003700">
    <property type="term" value="F:DNA-binding transcription factor activity"/>
    <property type="evidence" value="ECO:0007669"/>
    <property type="project" value="InterPro"/>
</dbReference>
<dbReference type="GO" id="GO:0043565">
    <property type="term" value="F:sequence-specific DNA binding"/>
    <property type="evidence" value="ECO:0007669"/>
    <property type="project" value="InterPro"/>
</dbReference>
<evidence type="ECO:0000313" key="6">
    <source>
        <dbReference type="Proteomes" id="UP000000845"/>
    </source>
</evidence>
<dbReference type="PANTHER" id="PTHR43280">
    <property type="entry name" value="ARAC-FAMILY TRANSCRIPTIONAL REGULATOR"/>
    <property type="match status" value="1"/>
</dbReference>
<organism evidence="5 6">
    <name type="scientific">Sebaldella termitidis (strain ATCC 33386 / NCTC 11300)</name>
    <dbReference type="NCBI Taxonomy" id="526218"/>
    <lineage>
        <taxon>Bacteria</taxon>
        <taxon>Fusobacteriati</taxon>
        <taxon>Fusobacteriota</taxon>
        <taxon>Fusobacteriia</taxon>
        <taxon>Fusobacteriales</taxon>
        <taxon>Leptotrichiaceae</taxon>
        <taxon>Sebaldella</taxon>
    </lineage>
</organism>
<gene>
    <name evidence="5" type="ordered locus">Sterm_0047</name>
</gene>
<reference evidence="6" key="1">
    <citation type="submission" date="2009-09" db="EMBL/GenBank/DDBJ databases">
        <title>The complete chromosome of Sebaldella termitidis ATCC 33386.</title>
        <authorList>
            <consortium name="US DOE Joint Genome Institute (JGI-PGF)"/>
            <person name="Lucas S."/>
            <person name="Copeland A."/>
            <person name="Lapidus A."/>
            <person name="Glavina del Rio T."/>
            <person name="Dalin E."/>
            <person name="Tice H."/>
            <person name="Bruce D."/>
            <person name="Goodwin L."/>
            <person name="Pitluck S."/>
            <person name="Kyrpides N."/>
            <person name="Mavromatis K."/>
            <person name="Ivanova N."/>
            <person name="Mikhailova N."/>
            <person name="Sims D."/>
            <person name="Meincke L."/>
            <person name="Brettin T."/>
            <person name="Detter J.C."/>
            <person name="Han C."/>
            <person name="Larimer F."/>
            <person name="Land M."/>
            <person name="Hauser L."/>
            <person name="Markowitz V."/>
            <person name="Cheng J.F."/>
            <person name="Hugenholtz P."/>
            <person name="Woyke T."/>
            <person name="Wu D."/>
            <person name="Eisen J.A."/>
        </authorList>
    </citation>
    <scope>NUCLEOTIDE SEQUENCE [LARGE SCALE GENOMIC DNA]</scope>
    <source>
        <strain evidence="6">ATCC 33386 / NCTC 11300</strain>
    </source>
</reference>
<name>D1AJM8_SEBTE</name>
<feature type="domain" description="HTH araC/xylS-type" evidence="4">
    <location>
        <begin position="157"/>
        <end position="254"/>
    </location>
</feature>
<dbReference type="Pfam" id="PF20240">
    <property type="entry name" value="DUF6597"/>
    <property type="match status" value="1"/>
</dbReference>
<dbReference type="SUPFAM" id="SSF46689">
    <property type="entry name" value="Homeodomain-like"/>
    <property type="match status" value="1"/>
</dbReference>
<evidence type="ECO:0000256" key="3">
    <source>
        <dbReference type="ARBA" id="ARBA00023163"/>
    </source>
</evidence>
<keyword evidence="2" id="KW-0238">DNA-binding</keyword>
<reference evidence="5 6" key="2">
    <citation type="journal article" date="2010" name="Stand. Genomic Sci.">
        <title>Complete genome sequence of Sebaldella termitidis type strain (NCTC 11300).</title>
        <authorList>
            <person name="Harmon-Smith M."/>
            <person name="Celia L."/>
            <person name="Chertkov O."/>
            <person name="Lapidus A."/>
            <person name="Copeland A."/>
            <person name="Glavina Del Rio T."/>
            <person name="Nolan M."/>
            <person name="Lucas S."/>
            <person name="Tice H."/>
            <person name="Cheng J.F."/>
            <person name="Han C."/>
            <person name="Detter J.C."/>
            <person name="Bruce D."/>
            <person name="Goodwin L."/>
            <person name="Pitluck S."/>
            <person name="Pati A."/>
            <person name="Liolios K."/>
            <person name="Ivanova N."/>
            <person name="Mavromatis K."/>
            <person name="Mikhailova N."/>
            <person name="Chen A."/>
            <person name="Palaniappan K."/>
            <person name="Land M."/>
            <person name="Hauser L."/>
            <person name="Chang Y.J."/>
            <person name="Jeffries C.D."/>
            <person name="Brettin T."/>
            <person name="Goker M."/>
            <person name="Beck B."/>
            <person name="Bristow J."/>
            <person name="Eisen J.A."/>
            <person name="Markowitz V."/>
            <person name="Hugenholtz P."/>
            <person name="Kyrpides N.C."/>
            <person name="Klenk H.P."/>
            <person name="Chen F."/>
        </authorList>
    </citation>
    <scope>NUCLEOTIDE SEQUENCE [LARGE SCALE GENOMIC DNA]</scope>
    <source>
        <strain evidence="6">ATCC 33386 / NCTC 11300</strain>
    </source>
</reference>
<sequence>MNYKEFLPGKNLGHIIDSYWFLDNSSIYGESQVLPDCSMDIIFNFGNCFHSKSNSKSIVNNNDIIITGMMTSFKSHSMEKDSRLFGVRFKPLGLNRFLNFGFHNIKNDIIDLNSVISDSCHQKFRNIFLLAEYKDIIGFFEKIFIEHLNSRSNDIDLDVSSALQNIYNSENPSVNELHKIIGISQRYLEIKFKKEIGINMKEFINIERFIKTKKEILSSDKSLTEIAVNNGYYDSSHMIKDFIRYTGSSPKNWK</sequence>
<accession>D1AJM8</accession>
<dbReference type="InterPro" id="IPR018060">
    <property type="entry name" value="HTH_AraC"/>
</dbReference>
<dbReference type="InterPro" id="IPR009057">
    <property type="entry name" value="Homeodomain-like_sf"/>
</dbReference>
<dbReference type="HOGENOM" id="CLU_066193_1_0_0"/>
<dbReference type="eggNOG" id="COG2207">
    <property type="taxonomic scope" value="Bacteria"/>
</dbReference>
<dbReference type="Proteomes" id="UP000000845">
    <property type="component" value="Chromosome"/>
</dbReference>